<comment type="caution">
    <text evidence="2">The sequence shown here is derived from an EMBL/GenBank/DDBJ whole genome shotgun (WGS) entry which is preliminary data.</text>
</comment>
<evidence type="ECO:0000313" key="2">
    <source>
        <dbReference type="EMBL" id="RWR80310.1"/>
    </source>
</evidence>
<dbReference type="Proteomes" id="UP000283530">
    <property type="component" value="Unassembled WGS sequence"/>
</dbReference>
<dbReference type="PANTHER" id="PTHR33018">
    <property type="entry name" value="OS10G0338966 PROTEIN-RELATED"/>
    <property type="match status" value="1"/>
</dbReference>
<keyword evidence="3" id="KW-1185">Reference proteome</keyword>
<name>A0A3S3Q7U1_9MAGN</name>
<dbReference type="PANTHER" id="PTHR33018:SF37">
    <property type="entry name" value="TRANSPOSASE TNP1_EN_SPM-LIKE DOMAIN-CONTAINING PROTEIN"/>
    <property type="match status" value="1"/>
</dbReference>
<dbReference type="AlphaFoldDB" id="A0A3S3Q7U1"/>
<dbReference type="Pfam" id="PF26133">
    <property type="entry name" value="DUF8039"/>
    <property type="match status" value="1"/>
</dbReference>
<protein>
    <recommendedName>
        <fullName evidence="1">DUF8039 domain-containing protein</fullName>
    </recommendedName>
</protein>
<evidence type="ECO:0000313" key="3">
    <source>
        <dbReference type="Proteomes" id="UP000283530"/>
    </source>
</evidence>
<dbReference type="InterPro" id="IPR058352">
    <property type="entry name" value="DUF8039"/>
</dbReference>
<reference evidence="2 3" key="1">
    <citation type="journal article" date="2019" name="Nat. Plants">
        <title>Stout camphor tree genome fills gaps in understanding of flowering plant genome evolution.</title>
        <authorList>
            <person name="Chaw S.M."/>
            <person name="Liu Y.C."/>
            <person name="Wu Y.W."/>
            <person name="Wang H.Y."/>
            <person name="Lin C.I."/>
            <person name="Wu C.S."/>
            <person name="Ke H.M."/>
            <person name="Chang L.Y."/>
            <person name="Hsu C.Y."/>
            <person name="Yang H.T."/>
            <person name="Sudianto E."/>
            <person name="Hsu M.H."/>
            <person name="Wu K.P."/>
            <person name="Wang L.N."/>
            <person name="Leebens-Mack J.H."/>
            <person name="Tsai I.J."/>
        </authorList>
    </citation>
    <scope>NUCLEOTIDE SEQUENCE [LARGE SCALE GENOMIC DNA]</scope>
    <source>
        <strain evidence="3">cv. Chaw 1501</strain>
        <tissue evidence="2">Young leaves</tissue>
    </source>
</reference>
<sequence length="205" mass="22653">MESVKELSSSQDEVNSYNDPLTQVFDVNTRGRVQGSGNVLRTQSVVSSSTLKEVAIEERNVTEQSTSIKDLKSQVDYLIKELGGIKQLIKMPSGSQASISVPQKMTESVATSNTIGNDQPSMRLRSCKLLSWRQEVVAHGRAYIGNEPQQIHYKSLPKNAYKVTVGVIDKGDVELPYPDDNHSTLGEVENGSFVAWPMGFIIFMD</sequence>
<proteinExistence type="predicted"/>
<feature type="domain" description="DUF8039" evidence="1">
    <location>
        <begin position="124"/>
        <end position="203"/>
    </location>
</feature>
<gene>
    <name evidence="2" type="ORF">CKAN_00894400</name>
</gene>
<accession>A0A3S3Q7U1</accession>
<evidence type="ECO:0000259" key="1">
    <source>
        <dbReference type="Pfam" id="PF26133"/>
    </source>
</evidence>
<dbReference type="EMBL" id="QPKB01000003">
    <property type="protein sequence ID" value="RWR80310.1"/>
    <property type="molecule type" value="Genomic_DNA"/>
</dbReference>
<organism evidence="2 3">
    <name type="scientific">Cinnamomum micranthum f. kanehirae</name>
    <dbReference type="NCBI Taxonomy" id="337451"/>
    <lineage>
        <taxon>Eukaryota</taxon>
        <taxon>Viridiplantae</taxon>
        <taxon>Streptophyta</taxon>
        <taxon>Embryophyta</taxon>
        <taxon>Tracheophyta</taxon>
        <taxon>Spermatophyta</taxon>
        <taxon>Magnoliopsida</taxon>
        <taxon>Magnoliidae</taxon>
        <taxon>Laurales</taxon>
        <taxon>Lauraceae</taxon>
        <taxon>Cinnamomum</taxon>
    </lineage>
</organism>